<keyword evidence="1" id="KW-0472">Membrane</keyword>
<dbReference type="KEGG" id="ehx:EMIHUDRAFT_463700"/>
<feature type="transmembrane region" description="Helical" evidence="1">
    <location>
        <begin position="129"/>
        <end position="152"/>
    </location>
</feature>
<dbReference type="PaxDb" id="2903-EOD22276"/>
<accession>A0A0D3JFJ1</accession>
<evidence type="ECO:0000256" key="1">
    <source>
        <dbReference type="SAM" id="Phobius"/>
    </source>
</evidence>
<feature type="transmembrane region" description="Helical" evidence="1">
    <location>
        <begin position="97"/>
        <end position="117"/>
    </location>
</feature>
<protein>
    <recommendedName>
        <fullName evidence="4">TIR domain-containing protein</fullName>
    </recommendedName>
</protein>
<feature type="transmembrane region" description="Helical" evidence="1">
    <location>
        <begin position="172"/>
        <end position="196"/>
    </location>
</feature>
<sequence>MRQDASVECGTDDHGPITDLAIGLIVLWPVGSLVLFTSLLAACYKSLQDKTPNALTRATAFLHREYEKTWYWWEAIELARKLVLTGFVLLIPEKNAFLRLVVATLICSCYAVALAVVRPYKRVGDDVLAVATSLVLLLLFLGTNWTTIFLGIEERYQGVDPADVLGFGNLNVIVDTMIGLVAVVLVFFSIGAVVAARRVAKIPTIRLVSTKQPPELSVGMGLTWHLFNSHIWSTGQDAVAVIKNELQQLLPGIKIFLDVDDLEDIGALEEYIQRSQVILFFLSRGYFRSKARLSLPPRLRRTLASPPAPPAPQNCLREIRSSLEKDKPLVLVQEADPDKGGGTLQALRAECPEDLQPDIFDKDWPLTIWYRIAEFQLISLKIIAEAPWATASRFAAVLLCSPNFSDKTSLPLHVSGEPESQSLVFAKRCTLWASPANAGALELANEIADAFNGLTISTTDARPANATHMLLYLNEDSFVTDERLAEQVKQAREDRLKIVMAHENALDLGGCPFSNIAEAGDLISGGIGGGSTSLARRSFGGLSRVFAMSSRSSAETREPAARDGSGGEAKAHAHLCLDQPALAQWGMGADELWFPCRILSLRHDGTVDVKYDDGNIERSKLASRVVNCTPAEAAQRAIDGCDASSSVSVSVPGEASSSTSVMVKHQV</sequence>
<dbReference type="Proteomes" id="UP000013827">
    <property type="component" value="Unassembled WGS sequence"/>
</dbReference>
<dbReference type="Gene3D" id="3.40.50.10140">
    <property type="entry name" value="Toll/interleukin-1 receptor homology (TIR) domain"/>
    <property type="match status" value="1"/>
</dbReference>
<proteinExistence type="predicted"/>
<dbReference type="GeneID" id="17267823"/>
<reference evidence="2" key="2">
    <citation type="submission" date="2024-10" db="UniProtKB">
        <authorList>
            <consortium name="EnsemblProtists"/>
        </authorList>
    </citation>
    <scope>IDENTIFICATION</scope>
</reference>
<keyword evidence="3" id="KW-1185">Reference proteome</keyword>
<name>A0A0D3JFJ1_EMIH1</name>
<dbReference type="RefSeq" id="XP_005774705.1">
    <property type="nucleotide sequence ID" value="XM_005774648.1"/>
</dbReference>
<evidence type="ECO:0000313" key="2">
    <source>
        <dbReference type="EnsemblProtists" id="EOD22276"/>
    </source>
</evidence>
<feature type="transmembrane region" description="Helical" evidence="1">
    <location>
        <begin position="20"/>
        <end position="44"/>
    </location>
</feature>
<dbReference type="InterPro" id="IPR035897">
    <property type="entry name" value="Toll_tir_struct_dom_sf"/>
</dbReference>
<dbReference type="PANTHER" id="PTHR11319:SF35">
    <property type="entry name" value="OUTER MEMBRANE PROTEIN PMPC-RELATED"/>
    <property type="match status" value="1"/>
</dbReference>
<dbReference type="PANTHER" id="PTHR11319">
    <property type="entry name" value="G PROTEIN-COUPLED RECEPTOR-RELATED"/>
    <property type="match status" value="1"/>
</dbReference>
<evidence type="ECO:0000313" key="3">
    <source>
        <dbReference type="Proteomes" id="UP000013827"/>
    </source>
</evidence>
<dbReference type="SUPFAM" id="SSF52200">
    <property type="entry name" value="Toll/Interleukin receptor TIR domain"/>
    <property type="match status" value="1"/>
</dbReference>
<dbReference type="AlphaFoldDB" id="A0A0D3JFJ1"/>
<reference evidence="3" key="1">
    <citation type="journal article" date="2013" name="Nature">
        <title>Pan genome of the phytoplankton Emiliania underpins its global distribution.</title>
        <authorList>
            <person name="Read B.A."/>
            <person name="Kegel J."/>
            <person name="Klute M.J."/>
            <person name="Kuo A."/>
            <person name="Lefebvre S.C."/>
            <person name="Maumus F."/>
            <person name="Mayer C."/>
            <person name="Miller J."/>
            <person name="Monier A."/>
            <person name="Salamov A."/>
            <person name="Young J."/>
            <person name="Aguilar M."/>
            <person name="Claverie J.M."/>
            <person name="Frickenhaus S."/>
            <person name="Gonzalez K."/>
            <person name="Herman E.K."/>
            <person name="Lin Y.C."/>
            <person name="Napier J."/>
            <person name="Ogata H."/>
            <person name="Sarno A.F."/>
            <person name="Shmutz J."/>
            <person name="Schroeder D."/>
            <person name="de Vargas C."/>
            <person name="Verret F."/>
            <person name="von Dassow P."/>
            <person name="Valentin K."/>
            <person name="Van de Peer Y."/>
            <person name="Wheeler G."/>
            <person name="Dacks J.B."/>
            <person name="Delwiche C.F."/>
            <person name="Dyhrman S.T."/>
            <person name="Glockner G."/>
            <person name="John U."/>
            <person name="Richards T."/>
            <person name="Worden A.Z."/>
            <person name="Zhang X."/>
            <person name="Grigoriev I.V."/>
            <person name="Allen A.E."/>
            <person name="Bidle K."/>
            <person name="Borodovsky M."/>
            <person name="Bowler C."/>
            <person name="Brownlee C."/>
            <person name="Cock J.M."/>
            <person name="Elias M."/>
            <person name="Gladyshev V.N."/>
            <person name="Groth M."/>
            <person name="Guda C."/>
            <person name="Hadaegh A."/>
            <person name="Iglesias-Rodriguez M.D."/>
            <person name="Jenkins J."/>
            <person name="Jones B.M."/>
            <person name="Lawson T."/>
            <person name="Leese F."/>
            <person name="Lindquist E."/>
            <person name="Lobanov A."/>
            <person name="Lomsadze A."/>
            <person name="Malik S.B."/>
            <person name="Marsh M.E."/>
            <person name="Mackinder L."/>
            <person name="Mock T."/>
            <person name="Mueller-Roeber B."/>
            <person name="Pagarete A."/>
            <person name="Parker M."/>
            <person name="Probert I."/>
            <person name="Quesneville H."/>
            <person name="Raines C."/>
            <person name="Rensing S.A."/>
            <person name="Riano-Pachon D.M."/>
            <person name="Richier S."/>
            <person name="Rokitta S."/>
            <person name="Shiraiwa Y."/>
            <person name="Soanes D.M."/>
            <person name="van der Giezen M."/>
            <person name="Wahlund T.M."/>
            <person name="Williams B."/>
            <person name="Wilson W."/>
            <person name="Wolfe G."/>
            <person name="Wurch L.L."/>
        </authorList>
    </citation>
    <scope>NUCLEOTIDE SEQUENCE</scope>
</reference>
<dbReference type="EnsemblProtists" id="EOD22276">
    <property type="protein sequence ID" value="EOD22276"/>
    <property type="gene ID" value="EMIHUDRAFT_463700"/>
</dbReference>
<dbReference type="eggNOG" id="ENOG502QSG1">
    <property type="taxonomic scope" value="Eukaryota"/>
</dbReference>
<dbReference type="CDD" id="cd04508">
    <property type="entry name" value="Tudor_SF"/>
    <property type="match status" value="1"/>
</dbReference>
<dbReference type="Gene3D" id="2.30.30.140">
    <property type="match status" value="1"/>
</dbReference>
<keyword evidence="1" id="KW-1133">Transmembrane helix</keyword>
<organism evidence="2 3">
    <name type="scientific">Emiliania huxleyi (strain CCMP1516)</name>
    <dbReference type="NCBI Taxonomy" id="280463"/>
    <lineage>
        <taxon>Eukaryota</taxon>
        <taxon>Haptista</taxon>
        <taxon>Haptophyta</taxon>
        <taxon>Prymnesiophyceae</taxon>
        <taxon>Isochrysidales</taxon>
        <taxon>Noelaerhabdaceae</taxon>
        <taxon>Emiliania</taxon>
    </lineage>
</organism>
<dbReference type="HOGENOM" id="CLU_009515_1_0_1"/>
<keyword evidence="1" id="KW-0812">Transmembrane</keyword>
<evidence type="ECO:0008006" key="4">
    <source>
        <dbReference type="Google" id="ProtNLM"/>
    </source>
</evidence>